<accession>A0ACB7YPT9</accession>
<name>A0ACB7YPT9_9ERIC</name>
<gene>
    <name evidence="1" type="ORF">Vadar_027251</name>
</gene>
<evidence type="ECO:0000313" key="2">
    <source>
        <dbReference type="Proteomes" id="UP000828048"/>
    </source>
</evidence>
<comment type="caution">
    <text evidence="1">The sequence shown here is derived from an EMBL/GenBank/DDBJ whole genome shotgun (WGS) entry which is preliminary data.</text>
</comment>
<sequence>MKGVIDVSASREKQGSPVRIVLCLKNKEHMREIEEIEDCFLLDFDPDDSLDISKLYSSANDHNNAAPDISVLAVIGQVACSDYPHSRHLCLKHPFGKTPHEMHCELCYCYVCDTAAPCNQWSTGDNTGHCHAFDNGDWKYMRRLMICRKGQRVG</sequence>
<organism evidence="1 2">
    <name type="scientific">Vaccinium darrowii</name>
    <dbReference type="NCBI Taxonomy" id="229202"/>
    <lineage>
        <taxon>Eukaryota</taxon>
        <taxon>Viridiplantae</taxon>
        <taxon>Streptophyta</taxon>
        <taxon>Embryophyta</taxon>
        <taxon>Tracheophyta</taxon>
        <taxon>Spermatophyta</taxon>
        <taxon>Magnoliopsida</taxon>
        <taxon>eudicotyledons</taxon>
        <taxon>Gunneridae</taxon>
        <taxon>Pentapetalae</taxon>
        <taxon>asterids</taxon>
        <taxon>Ericales</taxon>
        <taxon>Ericaceae</taxon>
        <taxon>Vaccinioideae</taxon>
        <taxon>Vaccinieae</taxon>
        <taxon>Vaccinium</taxon>
    </lineage>
</organism>
<evidence type="ECO:0000313" key="1">
    <source>
        <dbReference type="EMBL" id="KAH7855651.1"/>
    </source>
</evidence>
<dbReference type="Proteomes" id="UP000828048">
    <property type="component" value="Chromosome 11"/>
</dbReference>
<proteinExistence type="predicted"/>
<protein>
    <submittedName>
        <fullName evidence="1">Uncharacterized protein</fullName>
    </submittedName>
</protein>
<keyword evidence="2" id="KW-1185">Reference proteome</keyword>
<dbReference type="EMBL" id="CM037161">
    <property type="protein sequence ID" value="KAH7855651.1"/>
    <property type="molecule type" value="Genomic_DNA"/>
</dbReference>
<reference evidence="1 2" key="1">
    <citation type="journal article" date="2021" name="Hortic Res">
        <title>High-quality reference genome and annotation aids understanding of berry development for evergreen blueberry (Vaccinium darrowii).</title>
        <authorList>
            <person name="Yu J."/>
            <person name="Hulse-Kemp A.M."/>
            <person name="Babiker E."/>
            <person name="Staton M."/>
        </authorList>
    </citation>
    <scope>NUCLEOTIDE SEQUENCE [LARGE SCALE GENOMIC DNA]</scope>
    <source>
        <strain evidence="2">cv. NJ 8807/NJ 8810</strain>
        <tissue evidence="1">Young leaf</tissue>
    </source>
</reference>